<gene>
    <name evidence="1" type="ORF">H8S76_10045</name>
</gene>
<comment type="caution">
    <text evidence="1">The sequence shown here is derived from an EMBL/GenBank/DDBJ whole genome shotgun (WGS) entry which is preliminary data.</text>
</comment>
<proteinExistence type="predicted"/>
<protein>
    <submittedName>
        <fullName evidence="1">Uncharacterized protein</fullName>
    </submittedName>
</protein>
<dbReference type="EMBL" id="JACOOU010000003">
    <property type="protein sequence ID" value="MBC5672589.1"/>
    <property type="molecule type" value="Genomic_DNA"/>
</dbReference>
<dbReference type="Proteomes" id="UP000654573">
    <property type="component" value="Unassembled WGS sequence"/>
</dbReference>
<keyword evidence="2" id="KW-1185">Reference proteome</keyword>
<reference evidence="1 2" key="1">
    <citation type="submission" date="2020-08" db="EMBL/GenBank/DDBJ databases">
        <title>Genome public.</title>
        <authorList>
            <person name="Liu C."/>
            <person name="Sun Q."/>
        </authorList>
    </citation>
    <scope>NUCLEOTIDE SEQUENCE [LARGE SCALE GENOMIC DNA]</scope>
    <source>
        <strain evidence="1 2">NSJ-34</strain>
    </source>
</reference>
<organism evidence="1 2">
    <name type="scientific">Blautia celeris</name>
    <dbReference type="NCBI Taxonomy" id="2763026"/>
    <lineage>
        <taxon>Bacteria</taxon>
        <taxon>Bacillati</taxon>
        <taxon>Bacillota</taxon>
        <taxon>Clostridia</taxon>
        <taxon>Lachnospirales</taxon>
        <taxon>Lachnospiraceae</taxon>
        <taxon>Blautia</taxon>
    </lineage>
</organism>
<evidence type="ECO:0000313" key="2">
    <source>
        <dbReference type="Proteomes" id="UP000654573"/>
    </source>
</evidence>
<sequence length="50" mass="5788">MALIKTIKYGSGEIRIHDDYSKDKTAEETQHIVDEVSRLVMDFYRREAAG</sequence>
<dbReference type="RefSeq" id="WP_156120918.1">
    <property type="nucleotide sequence ID" value="NZ_JACOOU010000003.1"/>
</dbReference>
<evidence type="ECO:0000313" key="1">
    <source>
        <dbReference type="EMBL" id="MBC5672589.1"/>
    </source>
</evidence>
<name>A0ABR7FBK3_9FIRM</name>
<accession>A0ABR7FBK3</accession>